<evidence type="ECO:0000313" key="6">
    <source>
        <dbReference type="EMBL" id="KAL0575037.1"/>
    </source>
</evidence>
<keyword evidence="6" id="KW-0132">Cell division</keyword>
<evidence type="ECO:0000256" key="4">
    <source>
        <dbReference type="SAM" id="Coils"/>
    </source>
</evidence>
<dbReference type="Proteomes" id="UP001465976">
    <property type="component" value="Unassembled WGS sequence"/>
</dbReference>
<evidence type="ECO:0000256" key="2">
    <source>
        <dbReference type="ARBA" id="ARBA00023134"/>
    </source>
</evidence>
<dbReference type="InterPro" id="IPR016491">
    <property type="entry name" value="Septin"/>
</dbReference>
<keyword evidence="2 3" id="KW-0342">GTP-binding</keyword>
<dbReference type="EMBL" id="JBAHYK010000342">
    <property type="protein sequence ID" value="KAL0575037.1"/>
    <property type="molecule type" value="Genomic_DNA"/>
</dbReference>
<dbReference type="InterPro" id="IPR030379">
    <property type="entry name" value="G_SEPTIN_dom"/>
</dbReference>
<reference evidence="6 7" key="1">
    <citation type="submission" date="2024-02" db="EMBL/GenBank/DDBJ databases">
        <title>A draft genome for the cacao thread blight pathogen Marasmius crinis-equi.</title>
        <authorList>
            <person name="Cohen S.P."/>
            <person name="Baruah I.K."/>
            <person name="Amoako-Attah I."/>
            <person name="Bukari Y."/>
            <person name="Meinhardt L.W."/>
            <person name="Bailey B.A."/>
        </authorList>
    </citation>
    <scope>NUCLEOTIDE SEQUENCE [LARGE SCALE GENOMIC DNA]</scope>
    <source>
        <strain evidence="6 7">GH-76</strain>
    </source>
</reference>
<feature type="domain" description="Septin-type G" evidence="5">
    <location>
        <begin position="14"/>
        <end position="289"/>
    </location>
</feature>
<dbReference type="PIRSF" id="PIRSF006698">
    <property type="entry name" value="Septin"/>
    <property type="match status" value="1"/>
</dbReference>
<name>A0ABR3FI42_9AGAR</name>
<protein>
    <submittedName>
        <fullName evidence="6">Cell division control protein 11</fullName>
    </submittedName>
</protein>
<dbReference type="GO" id="GO:0051301">
    <property type="term" value="P:cell division"/>
    <property type="evidence" value="ECO:0007669"/>
    <property type="project" value="UniProtKB-KW"/>
</dbReference>
<dbReference type="Pfam" id="PF00735">
    <property type="entry name" value="Septin"/>
    <property type="match status" value="1"/>
</dbReference>
<keyword evidence="7" id="KW-1185">Reference proteome</keyword>
<dbReference type="PROSITE" id="PS51719">
    <property type="entry name" value="G_SEPTIN"/>
    <property type="match status" value="1"/>
</dbReference>
<dbReference type="Gene3D" id="3.40.50.300">
    <property type="entry name" value="P-loop containing nucleotide triphosphate hydrolases"/>
    <property type="match status" value="1"/>
</dbReference>
<gene>
    <name evidence="6" type="primary">CDC11_2</name>
    <name evidence="6" type="ORF">V5O48_006938</name>
</gene>
<dbReference type="SUPFAM" id="SSF52540">
    <property type="entry name" value="P-loop containing nucleoside triphosphate hydrolases"/>
    <property type="match status" value="1"/>
</dbReference>
<evidence type="ECO:0000256" key="1">
    <source>
        <dbReference type="ARBA" id="ARBA00022741"/>
    </source>
</evidence>
<comment type="caution">
    <text evidence="6">The sequence shown here is derived from an EMBL/GenBank/DDBJ whole genome shotgun (WGS) entry which is preliminary data.</text>
</comment>
<accession>A0ABR3FI42</accession>
<feature type="coiled-coil region" evidence="4">
    <location>
        <begin position="312"/>
        <end position="357"/>
    </location>
</feature>
<dbReference type="PANTHER" id="PTHR18884">
    <property type="entry name" value="SEPTIN"/>
    <property type="match status" value="1"/>
</dbReference>
<sequence length="369" mass="42435">MSFAGRRRGNKAKKGVQFTLMVVGASGTGRTTFVNTLCESEVLQHKISDSPETAHVEEGIRIKPMTVELEEDGVRIALTIVDTPGFGDNIDNEFAFQEIVGYLERQYDDILAEESRIKRNPRFRDNRIHALLYFIPPTGHSLREMDIELMRRLSPRVNVIPVIGKADSLTPSELRGFKKRVMEDIEHYDIPVYNFPYDVEEDDEETIQDNSELRALLPFAIIGSEEEVEIDGQLVRARIYPWGIAEVDNPKHSDFSRLRSALLNSHLGDLKSLTHDVLYETYRTEKLSRTVHSVDDRGDSSILPEDLASQSVRLKEEQLRREEEKLREIELKVQREINEKRQELLAKEESLRNLESRLAAQGSQSEFRE</sequence>
<evidence type="ECO:0000259" key="5">
    <source>
        <dbReference type="PROSITE" id="PS51719"/>
    </source>
</evidence>
<keyword evidence="1 3" id="KW-0547">Nucleotide-binding</keyword>
<keyword evidence="4" id="KW-0175">Coiled coil</keyword>
<dbReference type="CDD" id="cd01850">
    <property type="entry name" value="CDC_Septin"/>
    <property type="match status" value="1"/>
</dbReference>
<comment type="similarity">
    <text evidence="3">Belongs to the TRAFAC class TrmE-Era-EngA-EngB-Septin-like GTPase superfamily. Septin GTPase family.</text>
</comment>
<proteinExistence type="inferred from homology"/>
<evidence type="ECO:0000313" key="7">
    <source>
        <dbReference type="Proteomes" id="UP001465976"/>
    </source>
</evidence>
<keyword evidence="6" id="KW-0131">Cell cycle</keyword>
<dbReference type="InterPro" id="IPR027417">
    <property type="entry name" value="P-loop_NTPase"/>
</dbReference>
<evidence type="ECO:0000256" key="3">
    <source>
        <dbReference type="RuleBase" id="RU004560"/>
    </source>
</evidence>
<organism evidence="6 7">
    <name type="scientific">Marasmius crinis-equi</name>
    <dbReference type="NCBI Taxonomy" id="585013"/>
    <lineage>
        <taxon>Eukaryota</taxon>
        <taxon>Fungi</taxon>
        <taxon>Dikarya</taxon>
        <taxon>Basidiomycota</taxon>
        <taxon>Agaricomycotina</taxon>
        <taxon>Agaricomycetes</taxon>
        <taxon>Agaricomycetidae</taxon>
        <taxon>Agaricales</taxon>
        <taxon>Marasmiineae</taxon>
        <taxon>Marasmiaceae</taxon>
        <taxon>Marasmius</taxon>
    </lineage>
</organism>